<sequence length="88" mass="10013">MVTCCDKAGPRLMPGRLNGQWNSLGSRTSHWMERGITPGQRLPTGYHQPGAVWKTMKHLRVGEGRCVASMKKWKNFQCVESHKQWSTS</sequence>
<dbReference type="EMBL" id="JAULUE010002060">
    <property type="protein sequence ID" value="KAK5884337.1"/>
    <property type="molecule type" value="Genomic_DNA"/>
</dbReference>
<evidence type="ECO:0000313" key="1">
    <source>
        <dbReference type="EMBL" id="KAK5884337.1"/>
    </source>
</evidence>
<keyword evidence="2" id="KW-1185">Reference proteome</keyword>
<reference evidence="1 2" key="1">
    <citation type="journal article" date="2023" name="Mol. Biol. Evol.">
        <title>Genomics of Secondarily Temperate Adaptation in the Only Non-Antarctic Icefish.</title>
        <authorList>
            <person name="Rivera-Colon A.G."/>
            <person name="Rayamajhi N."/>
            <person name="Minhas B.F."/>
            <person name="Madrigal G."/>
            <person name="Bilyk K.T."/>
            <person name="Yoon V."/>
            <person name="Hune M."/>
            <person name="Gregory S."/>
            <person name="Cheng C.H.C."/>
            <person name="Catchen J.M."/>
        </authorList>
    </citation>
    <scope>NUCLEOTIDE SEQUENCE [LARGE SCALE GENOMIC DNA]</scope>
    <source>
        <strain evidence="1">JC2023a</strain>
    </source>
</reference>
<dbReference type="AlphaFoldDB" id="A0AAN8BGI3"/>
<name>A0AAN8BGI3_9TELE</name>
<comment type="caution">
    <text evidence="1">The sequence shown here is derived from an EMBL/GenBank/DDBJ whole genome shotgun (WGS) entry which is preliminary data.</text>
</comment>
<proteinExistence type="predicted"/>
<evidence type="ECO:0000313" key="2">
    <source>
        <dbReference type="Proteomes" id="UP001335648"/>
    </source>
</evidence>
<gene>
    <name evidence="1" type="ORF">CesoFtcFv8_018172</name>
</gene>
<accession>A0AAN8BGI3</accession>
<protein>
    <submittedName>
        <fullName evidence="1">Uncharacterized protein</fullName>
    </submittedName>
</protein>
<organism evidence="1 2">
    <name type="scientific">Champsocephalus esox</name>
    <name type="common">pike icefish</name>
    <dbReference type="NCBI Taxonomy" id="159716"/>
    <lineage>
        <taxon>Eukaryota</taxon>
        <taxon>Metazoa</taxon>
        <taxon>Chordata</taxon>
        <taxon>Craniata</taxon>
        <taxon>Vertebrata</taxon>
        <taxon>Euteleostomi</taxon>
        <taxon>Actinopterygii</taxon>
        <taxon>Neopterygii</taxon>
        <taxon>Teleostei</taxon>
        <taxon>Neoteleostei</taxon>
        <taxon>Acanthomorphata</taxon>
        <taxon>Eupercaria</taxon>
        <taxon>Perciformes</taxon>
        <taxon>Notothenioidei</taxon>
        <taxon>Channichthyidae</taxon>
        <taxon>Champsocephalus</taxon>
    </lineage>
</organism>
<dbReference type="Proteomes" id="UP001335648">
    <property type="component" value="Unassembled WGS sequence"/>
</dbReference>